<dbReference type="Proteomes" id="UP000185728">
    <property type="component" value="Unassembled WGS sequence"/>
</dbReference>
<evidence type="ECO:0008006" key="3">
    <source>
        <dbReference type="Google" id="ProtNLM"/>
    </source>
</evidence>
<sequence length="174" mass="20437">MKRISILKYFILLFICISCGQKSSKKQNDIHSDKIEQNRESLNKKSEIDIEEIDEVKKENSTIKNYVCYTSDTNNSKKIWIGFNDSNRATEIRYKGQSESIPMKFVRNEYIEGGTSPTIIDYYDEIYNGKINGVYKLTKSGNWYYVTYKREKDDKEFNFTIDHTADNFSSTPCF</sequence>
<evidence type="ECO:0000313" key="2">
    <source>
        <dbReference type="Proteomes" id="UP000185728"/>
    </source>
</evidence>
<accession>A0ABY1KL74</accession>
<comment type="caution">
    <text evidence="1">The sequence shown here is derived from an EMBL/GenBank/DDBJ whole genome shotgun (WGS) entry which is preliminary data.</text>
</comment>
<evidence type="ECO:0000313" key="1">
    <source>
        <dbReference type="EMBL" id="SIS47037.1"/>
    </source>
</evidence>
<dbReference type="RefSeq" id="WP_076453890.1">
    <property type="nucleotide sequence ID" value="NZ_FTOB01000002.1"/>
</dbReference>
<name>A0ABY1KL74_9FLAO</name>
<keyword evidence="2" id="KW-1185">Reference proteome</keyword>
<dbReference type="EMBL" id="FTOB01000002">
    <property type="protein sequence ID" value="SIS47037.1"/>
    <property type="molecule type" value="Genomic_DNA"/>
</dbReference>
<gene>
    <name evidence="1" type="ORF">SAMN05421766_10285</name>
</gene>
<proteinExistence type="predicted"/>
<protein>
    <recommendedName>
        <fullName evidence="3">Beta-lactamase-inhibitor-like, PepSY-like</fullName>
    </recommendedName>
</protein>
<reference evidence="1 2" key="1">
    <citation type="submission" date="2017-01" db="EMBL/GenBank/DDBJ databases">
        <authorList>
            <person name="Varghese N."/>
            <person name="Submissions S."/>
        </authorList>
    </citation>
    <scope>NUCLEOTIDE SEQUENCE [LARGE SCALE GENOMIC DNA]</scope>
    <source>
        <strain evidence="1 2">DSM 2061</strain>
    </source>
</reference>
<organism evidence="1 2">
    <name type="scientific">Zobellia uliginosa</name>
    <dbReference type="NCBI Taxonomy" id="143224"/>
    <lineage>
        <taxon>Bacteria</taxon>
        <taxon>Pseudomonadati</taxon>
        <taxon>Bacteroidota</taxon>
        <taxon>Flavobacteriia</taxon>
        <taxon>Flavobacteriales</taxon>
        <taxon>Flavobacteriaceae</taxon>
        <taxon>Zobellia</taxon>
    </lineage>
</organism>